<dbReference type="PANTHER" id="PTHR30055:SF153">
    <property type="entry name" value="HTH-TYPE TRANSCRIPTIONAL REPRESSOR RV3405C"/>
    <property type="match status" value="1"/>
</dbReference>
<dbReference type="RefSeq" id="WP_258343559.1">
    <property type="nucleotide sequence ID" value="NZ_BAAAYK010000038.1"/>
</dbReference>
<dbReference type="Gene3D" id="1.10.357.10">
    <property type="entry name" value="Tetracycline Repressor, domain 2"/>
    <property type="match status" value="1"/>
</dbReference>
<evidence type="ECO:0000256" key="2">
    <source>
        <dbReference type="PROSITE-ProRule" id="PRU00335"/>
    </source>
</evidence>
<evidence type="ECO:0000313" key="5">
    <source>
        <dbReference type="Proteomes" id="UP001500483"/>
    </source>
</evidence>
<dbReference type="InterPro" id="IPR036271">
    <property type="entry name" value="Tet_transcr_reg_TetR-rel_C_sf"/>
</dbReference>
<proteinExistence type="predicted"/>
<name>A0ABP6S198_9PSEU</name>
<dbReference type="SUPFAM" id="SSF48498">
    <property type="entry name" value="Tetracyclin repressor-like, C-terminal domain"/>
    <property type="match status" value="1"/>
</dbReference>
<dbReference type="Proteomes" id="UP001500483">
    <property type="component" value="Unassembled WGS sequence"/>
</dbReference>
<feature type="domain" description="HTH tetR-type" evidence="3">
    <location>
        <begin position="22"/>
        <end position="82"/>
    </location>
</feature>
<protein>
    <submittedName>
        <fullName evidence="4">TetR/AcrR family transcriptional regulator</fullName>
    </submittedName>
</protein>
<evidence type="ECO:0000256" key="1">
    <source>
        <dbReference type="ARBA" id="ARBA00023125"/>
    </source>
</evidence>
<dbReference type="SUPFAM" id="SSF46689">
    <property type="entry name" value="Homeodomain-like"/>
    <property type="match status" value="1"/>
</dbReference>
<dbReference type="EMBL" id="BAAAYK010000038">
    <property type="protein sequence ID" value="GAA3365396.1"/>
    <property type="molecule type" value="Genomic_DNA"/>
</dbReference>
<evidence type="ECO:0000259" key="3">
    <source>
        <dbReference type="PROSITE" id="PS50977"/>
    </source>
</evidence>
<dbReference type="Gene3D" id="1.10.10.60">
    <property type="entry name" value="Homeodomain-like"/>
    <property type="match status" value="1"/>
</dbReference>
<dbReference type="PROSITE" id="PS50977">
    <property type="entry name" value="HTH_TETR_2"/>
    <property type="match status" value="1"/>
</dbReference>
<organism evidence="4 5">
    <name type="scientific">Saccharopolyspora gregorii</name>
    <dbReference type="NCBI Taxonomy" id="33914"/>
    <lineage>
        <taxon>Bacteria</taxon>
        <taxon>Bacillati</taxon>
        <taxon>Actinomycetota</taxon>
        <taxon>Actinomycetes</taxon>
        <taxon>Pseudonocardiales</taxon>
        <taxon>Pseudonocardiaceae</taxon>
        <taxon>Saccharopolyspora</taxon>
    </lineage>
</organism>
<dbReference type="InterPro" id="IPR050109">
    <property type="entry name" value="HTH-type_TetR-like_transc_reg"/>
</dbReference>
<dbReference type="InterPro" id="IPR001647">
    <property type="entry name" value="HTH_TetR"/>
</dbReference>
<dbReference type="InterPro" id="IPR009057">
    <property type="entry name" value="Homeodomain-like_sf"/>
</dbReference>
<gene>
    <name evidence="4" type="ORF">GCM10020366_65140</name>
</gene>
<keyword evidence="1 2" id="KW-0238">DNA-binding</keyword>
<evidence type="ECO:0000313" key="4">
    <source>
        <dbReference type="EMBL" id="GAA3365396.1"/>
    </source>
</evidence>
<reference evidence="5" key="1">
    <citation type="journal article" date="2019" name="Int. J. Syst. Evol. Microbiol.">
        <title>The Global Catalogue of Microorganisms (GCM) 10K type strain sequencing project: providing services to taxonomists for standard genome sequencing and annotation.</title>
        <authorList>
            <consortium name="The Broad Institute Genomics Platform"/>
            <consortium name="The Broad Institute Genome Sequencing Center for Infectious Disease"/>
            <person name="Wu L."/>
            <person name="Ma J."/>
        </authorList>
    </citation>
    <scope>NUCLEOTIDE SEQUENCE [LARGE SCALE GENOMIC DNA]</scope>
    <source>
        <strain evidence="5">JCM 9687</strain>
    </source>
</reference>
<sequence length="218" mass="23601">MAPQRHSAAGWPGLPTRTAANRVEDTEILRAARESVLAHGVRRTTLTDVARRARISRMTLYRRFPDATALVGTLVGCEFSGILRSARERESGGTARERLVTALLDVVAQLQRSALLRRIIDTDAELLLPYLVDHLGSTQLAAEAFLLDYLADGRADGSVRSSDPAVQARALLLLLQSFVISARPGTTGTDPDALHRELGELLDAALRPAPRPTVPEAP</sequence>
<accession>A0ABP6S198</accession>
<dbReference type="Pfam" id="PF00440">
    <property type="entry name" value="TetR_N"/>
    <property type="match status" value="1"/>
</dbReference>
<comment type="caution">
    <text evidence="4">The sequence shown here is derived from an EMBL/GenBank/DDBJ whole genome shotgun (WGS) entry which is preliminary data.</text>
</comment>
<keyword evidence="5" id="KW-1185">Reference proteome</keyword>
<dbReference type="PANTHER" id="PTHR30055">
    <property type="entry name" value="HTH-TYPE TRANSCRIPTIONAL REGULATOR RUTR"/>
    <property type="match status" value="1"/>
</dbReference>
<feature type="DNA-binding region" description="H-T-H motif" evidence="2">
    <location>
        <begin position="45"/>
        <end position="64"/>
    </location>
</feature>